<dbReference type="OrthoDB" id="431454at2759"/>
<dbReference type="STRING" id="1051891.A0A0C3QFJ9"/>
<dbReference type="PROSITE" id="PS50005">
    <property type="entry name" value="TPR"/>
    <property type="match status" value="2"/>
</dbReference>
<evidence type="ECO:0000259" key="5">
    <source>
        <dbReference type="PROSITE" id="PS50011"/>
    </source>
</evidence>
<dbReference type="PANTHER" id="PTHR45641:SF19">
    <property type="entry name" value="NEPHROCYSTIN-3"/>
    <property type="match status" value="1"/>
</dbReference>
<dbReference type="InterPro" id="IPR011009">
    <property type="entry name" value="Kinase-like_dom_sf"/>
</dbReference>
<dbReference type="GO" id="GO:0004672">
    <property type="term" value="F:protein kinase activity"/>
    <property type="evidence" value="ECO:0007669"/>
    <property type="project" value="InterPro"/>
</dbReference>
<accession>A0A0C3QFJ9</accession>
<dbReference type="InterPro" id="IPR011990">
    <property type="entry name" value="TPR-like_helical_dom_sf"/>
</dbReference>
<dbReference type="PROSITE" id="PS00108">
    <property type="entry name" value="PROTEIN_KINASE_ST"/>
    <property type="match status" value="1"/>
</dbReference>
<dbReference type="Gene3D" id="1.25.40.10">
    <property type="entry name" value="Tetratricopeptide repeat domain"/>
    <property type="match status" value="3"/>
</dbReference>
<evidence type="ECO:0000256" key="4">
    <source>
        <dbReference type="SAM" id="MobiDB-lite"/>
    </source>
</evidence>
<reference evidence="7" key="2">
    <citation type="submission" date="2015-01" db="EMBL/GenBank/DDBJ databases">
        <title>Evolutionary Origins and Diversification of the Mycorrhizal Mutualists.</title>
        <authorList>
            <consortium name="DOE Joint Genome Institute"/>
            <consortium name="Mycorrhizal Genomics Consortium"/>
            <person name="Kohler A."/>
            <person name="Kuo A."/>
            <person name="Nagy L.G."/>
            <person name="Floudas D."/>
            <person name="Copeland A."/>
            <person name="Barry K.W."/>
            <person name="Cichocki N."/>
            <person name="Veneault-Fourrey C."/>
            <person name="LaButti K."/>
            <person name="Lindquist E.A."/>
            <person name="Lipzen A."/>
            <person name="Lundell T."/>
            <person name="Morin E."/>
            <person name="Murat C."/>
            <person name="Riley R."/>
            <person name="Ohm R."/>
            <person name="Sun H."/>
            <person name="Tunlid A."/>
            <person name="Henrissat B."/>
            <person name="Grigoriev I.V."/>
            <person name="Hibbett D.S."/>
            <person name="Martin F."/>
        </authorList>
    </citation>
    <scope>NUCLEOTIDE SEQUENCE [LARGE SCALE GENOMIC DNA]</scope>
    <source>
        <strain evidence="7">MUT 4182</strain>
    </source>
</reference>
<dbReference type="InterPro" id="IPR000719">
    <property type="entry name" value="Prot_kinase_dom"/>
</dbReference>
<dbReference type="Pfam" id="PF00069">
    <property type="entry name" value="Pkinase"/>
    <property type="match status" value="1"/>
</dbReference>
<feature type="repeat" description="TPR" evidence="3">
    <location>
        <begin position="724"/>
        <end position="757"/>
    </location>
</feature>
<dbReference type="PANTHER" id="PTHR45641">
    <property type="entry name" value="TETRATRICOPEPTIDE REPEAT PROTEIN (AFU_ORTHOLOGUE AFUA_6G03870)"/>
    <property type="match status" value="1"/>
</dbReference>
<sequence>MADDMAPQPTKGQNENKARDILNRISRRIDPIRIKITDTTQGTRGGQGVVVIGSLKPSAASNPFLPEVIAEVLFTDGWKEPLHETLRTLPPKEFMILVVEALKQILSEQKVAIKKLQWPRDDVEQSTKFFKCFVNELSLMASLSHPNIIEFLGFVEDMEKGDAWIITPWEGNGNVREFLQSGKWDIPERISLARIQDTARGLEYLHTYNTPICHGDLKSLNILVNSAYQAVITDFGSARIRRNIASESQSETSGQTPVDDGGSAGLTSPQVKFNPSTLDLTLTGPGFSLRWTAPEVLREEMQDLPSDMWAIGWICWEIVTGRLPFDELNRDPNIIKETIEGKLPEIRKETQLSHALMLCSLMSDCWLSDPSKRIDASTFYRKVWMLPSLTPSPNINEGLKTRSARLLVQLGRWSEAQDDMAKAEFHYLSAIEVATQTEDKAAMAIALNFLGDVYRMRSDWRKAEASYKQAQEIYAGMNYSRGTTYSLNGLGIVYRAESKYREAEKAFIEAFEAASRIGSDVSTANALDSLGSLYCAQSRYGEGEKALNTALEIRSRIGDELGAGSALLNLGHHYRIQARHREAEQAFNASHEIFSRIGNDLGVANALDGLGKTYRVQYKIQEAEKALTAAHEIHSRIGNDLGTANALAGLGRMYCSQTRFQDAEKALNAAYEIYSRIGNDLGTAETLVGLGTTLRYQSRNQEAEKAVKASQEISSRINDSLGAAQALNELGTIYRLQSRNQEAEKAFDAAYEISSSDGYDPDAAEALLGLGEVYYAQSRHQEAEKVFKASHEIFSRLNDGLGAAHALNGLGNIYRLQCRNQEAEKAFDAAYEICSCIGSNPNAADALHGLGEVYYAQSRHQEAEKAFNDAYAIHSSLGDHLGAEKAIRSLEMLYGDKKAPFHSGLRLV</sequence>
<organism evidence="6 7">
    <name type="scientific">Tulasnella calospora MUT 4182</name>
    <dbReference type="NCBI Taxonomy" id="1051891"/>
    <lineage>
        <taxon>Eukaryota</taxon>
        <taxon>Fungi</taxon>
        <taxon>Dikarya</taxon>
        <taxon>Basidiomycota</taxon>
        <taxon>Agaricomycotina</taxon>
        <taxon>Agaricomycetes</taxon>
        <taxon>Cantharellales</taxon>
        <taxon>Tulasnellaceae</taxon>
        <taxon>Tulasnella</taxon>
    </lineage>
</organism>
<name>A0A0C3QFJ9_9AGAM</name>
<keyword evidence="2 3" id="KW-0802">TPR repeat</keyword>
<dbReference type="Proteomes" id="UP000054248">
    <property type="component" value="Unassembled WGS sequence"/>
</dbReference>
<dbReference type="SUPFAM" id="SSF56112">
    <property type="entry name" value="Protein kinase-like (PK-like)"/>
    <property type="match status" value="1"/>
</dbReference>
<evidence type="ECO:0000256" key="3">
    <source>
        <dbReference type="PROSITE-ProRule" id="PRU00339"/>
    </source>
</evidence>
<dbReference type="InterPro" id="IPR019734">
    <property type="entry name" value="TPR_rpt"/>
</dbReference>
<gene>
    <name evidence="6" type="ORF">M407DRAFT_26500</name>
</gene>
<evidence type="ECO:0000256" key="2">
    <source>
        <dbReference type="ARBA" id="ARBA00022803"/>
    </source>
</evidence>
<dbReference type="PROSITE" id="PS50011">
    <property type="entry name" value="PROTEIN_KINASE_DOM"/>
    <property type="match status" value="1"/>
</dbReference>
<dbReference type="Gene3D" id="1.10.510.10">
    <property type="entry name" value="Transferase(Phosphotransferase) domain 1"/>
    <property type="match status" value="1"/>
</dbReference>
<evidence type="ECO:0000256" key="1">
    <source>
        <dbReference type="ARBA" id="ARBA00022737"/>
    </source>
</evidence>
<feature type="compositionally biased region" description="Polar residues" evidence="4">
    <location>
        <begin position="245"/>
        <end position="256"/>
    </location>
</feature>
<dbReference type="InterPro" id="IPR008271">
    <property type="entry name" value="Ser/Thr_kinase_AS"/>
</dbReference>
<feature type="repeat" description="TPR" evidence="3">
    <location>
        <begin position="844"/>
        <end position="877"/>
    </location>
</feature>
<dbReference type="SMART" id="SM00220">
    <property type="entry name" value="S_TKc"/>
    <property type="match status" value="1"/>
</dbReference>
<evidence type="ECO:0000313" key="6">
    <source>
        <dbReference type="EMBL" id="KIO24059.1"/>
    </source>
</evidence>
<dbReference type="AlphaFoldDB" id="A0A0C3QFJ9"/>
<keyword evidence="1" id="KW-0677">Repeat</keyword>
<dbReference type="SMART" id="SM00028">
    <property type="entry name" value="TPR"/>
    <property type="match status" value="12"/>
</dbReference>
<dbReference type="EMBL" id="KN823069">
    <property type="protein sequence ID" value="KIO24059.1"/>
    <property type="molecule type" value="Genomic_DNA"/>
</dbReference>
<dbReference type="GO" id="GO:0005524">
    <property type="term" value="F:ATP binding"/>
    <property type="evidence" value="ECO:0007669"/>
    <property type="project" value="InterPro"/>
</dbReference>
<dbReference type="SUPFAM" id="SSF48452">
    <property type="entry name" value="TPR-like"/>
    <property type="match status" value="3"/>
</dbReference>
<reference evidence="6 7" key="1">
    <citation type="submission" date="2014-04" db="EMBL/GenBank/DDBJ databases">
        <authorList>
            <consortium name="DOE Joint Genome Institute"/>
            <person name="Kuo A."/>
            <person name="Girlanda M."/>
            <person name="Perotto S."/>
            <person name="Kohler A."/>
            <person name="Nagy L.G."/>
            <person name="Floudas D."/>
            <person name="Copeland A."/>
            <person name="Barry K.W."/>
            <person name="Cichocki N."/>
            <person name="Veneault-Fourrey C."/>
            <person name="LaButti K."/>
            <person name="Lindquist E.A."/>
            <person name="Lipzen A."/>
            <person name="Lundell T."/>
            <person name="Morin E."/>
            <person name="Murat C."/>
            <person name="Sun H."/>
            <person name="Tunlid A."/>
            <person name="Henrissat B."/>
            <person name="Grigoriev I.V."/>
            <person name="Hibbett D.S."/>
            <person name="Martin F."/>
            <person name="Nordberg H.P."/>
            <person name="Cantor M.N."/>
            <person name="Hua S.X."/>
        </authorList>
    </citation>
    <scope>NUCLEOTIDE SEQUENCE [LARGE SCALE GENOMIC DNA]</scope>
    <source>
        <strain evidence="6 7">MUT 4182</strain>
    </source>
</reference>
<evidence type="ECO:0000313" key="7">
    <source>
        <dbReference type="Proteomes" id="UP000054248"/>
    </source>
</evidence>
<dbReference type="HOGENOM" id="CLU_000288_7_37_1"/>
<proteinExistence type="predicted"/>
<feature type="region of interest" description="Disordered" evidence="4">
    <location>
        <begin position="245"/>
        <end position="268"/>
    </location>
</feature>
<feature type="domain" description="Protein kinase" evidence="5">
    <location>
        <begin position="83"/>
        <end position="385"/>
    </location>
</feature>
<dbReference type="Pfam" id="PF13424">
    <property type="entry name" value="TPR_12"/>
    <property type="match status" value="6"/>
</dbReference>
<protein>
    <recommendedName>
        <fullName evidence="5">Protein kinase domain-containing protein</fullName>
    </recommendedName>
</protein>
<keyword evidence="7" id="KW-1185">Reference proteome</keyword>